<dbReference type="EMBL" id="CP031217">
    <property type="protein sequence ID" value="AXH12698.1"/>
    <property type="molecule type" value="Genomic_DNA"/>
</dbReference>
<dbReference type="RefSeq" id="WP_114839524.1">
    <property type="nucleotide sequence ID" value="NZ_CP031217.1"/>
</dbReference>
<dbReference type="Proteomes" id="UP000289193">
    <property type="component" value="Unassembled WGS sequence"/>
</dbReference>
<dbReference type="Proteomes" id="UP000253850">
    <property type="component" value="Chromosome"/>
</dbReference>
<feature type="domain" description="Metallo-beta-lactamase" evidence="2">
    <location>
        <begin position="20"/>
        <end position="218"/>
    </location>
</feature>
<dbReference type="PANTHER" id="PTHR43546">
    <property type="entry name" value="UPF0173 METAL-DEPENDENT HYDROLASE MJ1163-RELATED"/>
    <property type="match status" value="1"/>
</dbReference>
<dbReference type="PANTHER" id="PTHR43546:SF9">
    <property type="entry name" value="L-ASCORBATE-6-PHOSPHATE LACTONASE ULAG-RELATED"/>
    <property type="match status" value="1"/>
</dbReference>
<dbReference type="EMBL" id="PDKM01000002">
    <property type="protein sequence ID" value="RXK10378.1"/>
    <property type="molecule type" value="Genomic_DNA"/>
</dbReference>
<evidence type="ECO:0000313" key="5">
    <source>
        <dbReference type="Proteomes" id="UP000253850"/>
    </source>
</evidence>
<sequence length="256" mass="28747">MKFTQIRNATAHVYFAGKKFLIDPVLAKKEAYTGFENTLNSHLSWPRVELPIRIDEIVDCDAVIVTHTHPDHLDEVAIQNLDKNKTIFVQNQKDKEFLAHKGFNNIKILSEDSYFEEIALIITKGQHGSDELIKNYKEKLGVVSGVIFSHKNEKTTYLAGDTIWCKEVENTINKYQPEVIILNAGDAQLADGSSIIMGKEDTLKAHLTLPKATIIATHLEAVGHSAITRKELKEFIEKNNIEKSVLVPEDGETIGI</sequence>
<evidence type="ECO:0000313" key="6">
    <source>
        <dbReference type="Proteomes" id="UP000289193"/>
    </source>
</evidence>
<proteinExistence type="predicted"/>
<dbReference type="GO" id="GO:0016787">
    <property type="term" value="F:hydrolase activity"/>
    <property type="evidence" value="ECO:0007669"/>
    <property type="project" value="UniProtKB-KW"/>
</dbReference>
<gene>
    <name evidence="3" type="ORF">ABIV_1708</name>
    <name evidence="4" type="ORF">CRV05_03650</name>
</gene>
<dbReference type="Pfam" id="PF12706">
    <property type="entry name" value="Lactamase_B_2"/>
    <property type="match status" value="1"/>
</dbReference>
<evidence type="ECO:0000256" key="1">
    <source>
        <dbReference type="ARBA" id="ARBA00022801"/>
    </source>
</evidence>
<keyword evidence="1" id="KW-0378">Hydrolase</keyword>
<organism evidence="4 6">
    <name type="scientific">Halarcobacter bivalviorum</name>
    <dbReference type="NCBI Taxonomy" id="663364"/>
    <lineage>
        <taxon>Bacteria</taxon>
        <taxon>Pseudomonadati</taxon>
        <taxon>Campylobacterota</taxon>
        <taxon>Epsilonproteobacteria</taxon>
        <taxon>Campylobacterales</taxon>
        <taxon>Arcobacteraceae</taxon>
        <taxon>Halarcobacter</taxon>
    </lineage>
</organism>
<name>A0AAX2AAN5_9BACT</name>
<evidence type="ECO:0000313" key="3">
    <source>
        <dbReference type="EMBL" id="AXH12698.1"/>
    </source>
</evidence>
<dbReference type="InterPro" id="IPR001279">
    <property type="entry name" value="Metallo-B-lactamas"/>
</dbReference>
<dbReference type="AlphaFoldDB" id="A0AAX2AAN5"/>
<dbReference type="InterPro" id="IPR050114">
    <property type="entry name" value="UPF0173_UPF0282_UlaG_hydrolase"/>
</dbReference>
<protein>
    <submittedName>
        <fullName evidence="3">Beta-lactamase family protein</fullName>
    </submittedName>
</protein>
<accession>A0AAX2AAN5</accession>
<keyword evidence="6" id="KW-1185">Reference proteome</keyword>
<dbReference type="InterPro" id="IPR036866">
    <property type="entry name" value="RibonucZ/Hydroxyglut_hydro"/>
</dbReference>
<evidence type="ECO:0000313" key="4">
    <source>
        <dbReference type="EMBL" id="RXK10378.1"/>
    </source>
</evidence>
<dbReference type="KEGG" id="hbv:ABIV_1708"/>
<dbReference type="SUPFAM" id="SSF56281">
    <property type="entry name" value="Metallo-hydrolase/oxidoreductase"/>
    <property type="match status" value="1"/>
</dbReference>
<dbReference type="Gene3D" id="3.60.15.10">
    <property type="entry name" value="Ribonuclease Z/Hydroxyacylglutathione hydrolase-like"/>
    <property type="match status" value="1"/>
</dbReference>
<reference evidence="3 5" key="2">
    <citation type="submission" date="2018-07" db="EMBL/GenBank/DDBJ databases">
        <title>Complete genome of the Arcobacter bivalviorum type strain LMG 26154.</title>
        <authorList>
            <person name="Miller W.G."/>
            <person name="Yee E."/>
            <person name="Bono J.L."/>
        </authorList>
    </citation>
    <scope>NUCLEOTIDE SEQUENCE [LARGE SCALE GENOMIC DNA]</scope>
    <source>
        <strain evidence="3 5">LMG 26154</strain>
    </source>
</reference>
<evidence type="ECO:0000259" key="2">
    <source>
        <dbReference type="Pfam" id="PF12706"/>
    </source>
</evidence>
<reference evidence="4 6" key="1">
    <citation type="submission" date="2017-10" db="EMBL/GenBank/DDBJ databases">
        <title>Genomics of the genus Arcobacter.</title>
        <authorList>
            <person name="Perez-Cataluna A."/>
            <person name="Figueras M.J."/>
        </authorList>
    </citation>
    <scope>NUCLEOTIDE SEQUENCE [LARGE SCALE GENOMIC DNA]</scope>
    <source>
        <strain evidence="4 6">CECT 7835</strain>
    </source>
</reference>